<protein>
    <submittedName>
        <fullName evidence="2">Uncharacterized protein</fullName>
    </submittedName>
</protein>
<sequence>MVTELSRLDLVRRLVGCCGTTTVDGLIFQLLSLIELKFDTCRKMSKEYRETARQRFIITHNLDELMREAGRQKQRPGPSDEDEDINPGENDEVIDDDLYS</sequence>
<keyword evidence="3" id="KW-1185">Reference proteome</keyword>
<accession>A0AAQ3L0U5</accession>
<feature type="compositionally biased region" description="Acidic residues" evidence="1">
    <location>
        <begin position="79"/>
        <end position="100"/>
    </location>
</feature>
<proteinExistence type="predicted"/>
<evidence type="ECO:0000313" key="3">
    <source>
        <dbReference type="Proteomes" id="UP001327560"/>
    </source>
</evidence>
<dbReference type="EMBL" id="CP136897">
    <property type="protein sequence ID" value="WOL18439.1"/>
    <property type="molecule type" value="Genomic_DNA"/>
</dbReference>
<feature type="region of interest" description="Disordered" evidence="1">
    <location>
        <begin position="68"/>
        <end position="100"/>
    </location>
</feature>
<dbReference type="Proteomes" id="UP001327560">
    <property type="component" value="Chromosome 8"/>
</dbReference>
<name>A0AAQ3L0U5_9LILI</name>
<reference evidence="2 3" key="1">
    <citation type="submission" date="2023-10" db="EMBL/GenBank/DDBJ databases">
        <title>Chromosome-scale genome assembly provides insights into flower coloration mechanisms of Canna indica.</title>
        <authorList>
            <person name="Li C."/>
        </authorList>
    </citation>
    <scope>NUCLEOTIDE SEQUENCE [LARGE SCALE GENOMIC DNA]</scope>
    <source>
        <tissue evidence="2">Flower</tissue>
    </source>
</reference>
<gene>
    <name evidence="2" type="ORF">Cni_G27234</name>
</gene>
<dbReference type="AlphaFoldDB" id="A0AAQ3L0U5"/>
<evidence type="ECO:0000256" key="1">
    <source>
        <dbReference type="SAM" id="MobiDB-lite"/>
    </source>
</evidence>
<evidence type="ECO:0000313" key="2">
    <source>
        <dbReference type="EMBL" id="WOL18439.1"/>
    </source>
</evidence>
<organism evidence="2 3">
    <name type="scientific">Canna indica</name>
    <name type="common">Indian-shot</name>
    <dbReference type="NCBI Taxonomy" id="4628"/>
    <lineage>
        <taxon>Eukaryota</taxon>
        <taxon>Viridiplantae</taxon>
        <taxon>Streptophyta</taxon>
        <taxon>Embryophyta</taxon>
        <taxon>Tracheophyta</taxon>
        <taxon>Spermatophyta</taxon>
        <taxon>Magnoliopsida</taxon>
        <taxon>Liliopsida</taxon>
        <taxon>Zingiberales</taxon>
        <taxon>Cannaceae</taxon>
        <taxon>Canna</taxon>
    </lineage>
</organism>